<dbReference type="GO" id="GO:0005525">
    <property type="term" value="F:GTP binding"/>
    <property type="evidence" value="ECO:0007669"/>
    <property type="project" value="UniProtKB-KW"/>
</dbReference>
<name>A0A914C345_9BILA</name>
<dbReference type="PROSITE" id="PS51716">
    <property type="entry name" value="G_IRG"/>
    <property type="match status" value="1"/>
</dbReference>
<dbReference type="InterPro" id="IPR027417">
    <property type="entry name" value="P-loop_NTPase"/>
</dbReference>
<evidence type="ECO:0000313" key="8">
    <source>
        <dbReference type="WBParaSite" id="ACRNAN_Path_1573.g6117.t1"/>
    </source>
</evidence>
<dbReference type="GO" id="GO:0016020">
    <property type="term" value="C:membrane"/>
    <property type="evidence" value="ECO:0007669"/>
    <property type="project" value="InterPro"/>
</dbReference>
<dbReference type="InterPro" id="IPR051515">
    <property type="entry name" value="IRG"/>
</dbReference>
<feature type="coiled-coil region" evidence="5">
    <location>
        <begin position="31"/>
        <end position="58"/>
    </location>
</feature>
<keyword evidence="4" id="KW-0342">GTP-binding</keyword>
<dbReference type="InterPro" id="IPR007743">
    <property type="entry name" value="Immunity-related_GTPase-like"/>
</dbReference>
<evidence type="ECO:0000256" key="1">
    <source>
        <dbReference type="ARBA" id="ARBA00005429"/>
    </source>
</evidence>
<dbReference type="AlphaFoldDB" id="A0A914C345"/>
<dbReference type="SUPFAM" id="SSF52540">
    <property type="entry name" value="P-loop containing nucleoside triphosphate hydrolases"/>
    <property type="match status" value="1"/>
</dbReference>
<evidence type="ECO:0000259" key="6">
    <source>
        <dbReference type="PROSITE" id="PS51716"/>
    </source>
</evidence>
<sequence length="322" mass="36793">MAKEGGEKSGNEIWDDILQALEKVGDKYIDSDEAKKIIKEIEDDIKLLIQKKTNKEEIPSIINFIFDLLEGAGLLISKYPNEIAYIVGKLLLSVASTEHRQSTYKIACEFIGWLMKTFDFIKDHIPIHQVSKAIVNIQLIFLKLFFGKMPAITPGLPPKDHYSFAVVGPVNMGKTSFINAFLGLLKGDEGAEKVDERETTTGEPKKYRSPMYKYLEFANMPGWGTKTNLSATYYKEKKLDTYDGVILFVNVLNDSNLLKVAKQLLDHNINMIFVYAKTDLALIDEVRRDGLTDDGESFDFNHPKLDEMQEYLNRWLSQHNYF</sequence>
<evidence type="ECO:0000256" key="5">
    <source>
        <dbReference type="SAM" id="Coils"/>
    </source>
</evidence>
<keyword evidence="5" id="KW-0175">Coiled coil</keyword>
<reference evidence="8" key="1">
    <citation type="submission" date="2022-11" db="UniProtKB">
        <authorList>
            <consortium name="WormBaseParasite"/>
        </authorList>
    </citation>
    <scope>IDENTIFICATION</scope>
</reference>
<keyword evidence="7" id="KW-1185">Reference proteome</keyword>
<evidence type="ECO:0000256" key="2">
    <source>
        <dbReference type="ARBA" id="ARBA00022741"/>
    </source>
</evidence>
<dbReference type="PANTHER" id="PTHR32341">
    <property type="entry name" value="INTERFERON-INDUCIBLE GTPASE"/>
    <property type="match status" value="1"/>
</dbReference>
<dbReference type="Gene3D" id="3.40.50.300">
    <property type="entry name" value="P-loop containing nucleotide triphosphate hydrolases"/>
    <property type="match status" value="1"/>
</dbReference>
<dbReference type="InterPro" id="IPR030385">
    <property type="entry name" value="G_IRG_dom"/>
</dbReference>
<feature type="domain" description="IRG-type G" evidence="6">
    <location>
        <begin position="160"/>
        <end position="322"/>
    </location>
</feature>
<proteinExistence type="inferred from homology"/>
<dbReference type="Pfam" id="PF05049">
    <property type="entry name" value="IIGP"/>
    <property type="match status" value="1"/>
</dbReference>
<dbReference type="GO" id="GO:0016787">
    <property type="term" value="F:hydrolase activity"/>
    <property type="evidence" value="ECO:0007669"/>
    <property type="project" value="UniProtKB-KW"/>
</dbReference>
<evidence type="ECO:0000313" key="7">
    <source>
        <dbReference type="Proteomes" id="UP000887540"/>
    </source>
</evidence>
<dbReference type="PANTHER" id="PTHR32341:SF10">
    <property type="entry name" value="INTERFERON-INDUCIBLE GTPASE 5"/>
    <property type="match status" value="1"/>
</dbReference>
<keyword evidence="2" id="KW-0547">Nucleotide-binding</keyword>
<organism evidence="7 8">
    <name type="scientific">Acrobeloides nanus</name>
    <dbReference type="NCBI Taxonomy" id="290746"/>
    <lineage>
        <taxon>Eukaryota</taxon>
        <taxon>Metazoa</taxon>
        <taxon>Ecdysozoa</taxon>
        <taxon>Nematoda</taxon>
        <taxon>Chromadorea</taxon>
        <taxon>Rhabditida</taxon>
        <taxon>Tylenchina</taxon>
        <taxon>Cephalobomorpha</taxon>
        <taxon>Cephaloboidea</taxon>
        <taxon>Cephalobidae</taxon>
        <taxon>Acrobeloides</taxon>
    </lineage>
</organism>
<protein>
    <submittedName>
        <fullName evidence="8">IRG-type G domain-containing protein</fullName>
    </submittedName>
</protein>
<accession>A0A914C345</accession>
<dbReference type="Proteomes" id="UP000887540">
    <property type="component" value="Unplaced"/>
</dbReference>
<dbReference type="WBParaSite" id="ACRNAN_Path_1573.g6117.t1">
    <property type="protein sequence ID" value="ACRNAN_Path_1573.g6117.t1"/>
    <property type="gene ID" value="ACRNAN_Path_1573.g6117"/>
</dbReference>
<evidence type="ECO:0000256" key="3">
    <source>
        <dbReference type="ARBA" id="ARBA00022801"/>
    </source>
</evidence>
<evidence type="ECO:0000256" key="4">
    <source>
        <dbReference type="ARBA" id="ARBA00023134"/>
    </source>
</evidence>
<comment type="similarity">
    <text evidence="1">Belongs to the TRAFAC class dynamin-like GTPase superfamily. IRG family.</text>
</comment>
<keyword evidence="3" id="KW-0378">Hydrolase</keyword>